<keyword evidence="3" id="KW-0134">Cell wall</keyword>
<gene>
    <name evidence="11" type="ORF">MIMGU_mgv1a019203mg</name>
</gene>
<evidence type="ECO:0000256" key="3">
    <source>
        <dbReference type="ARBA" id="ARBA00022512"/>
    </source>
</evidence>
<dbReference type="InterPro" id="IPR011050">
    <property type="entry name" value="Pectin_lyase_fold/virulence"/>
</dbReference>
<feature type="chain" id="PRO_5001507167" description="Pectate lyase superfamily protein domain-containing protein" evidence="10">
    <location>
        <begin position="32"/>
        <end position="249"/>
    </location>
</feature>
<keyword evidence="10" id="KW-0732">Signal</keyword>
<reference evidence="11 12" key="1">
    <citation type="journal article" date="2013" name="Proc. Natl. Acad. Sci. U.S.A.">
        <title>Fine-scale variation in meiotic recombination in Mimulus inferred from population shotgun sequencing.</title>
        <authorList>
            <person name="Hellsten U."/>
            <person name="Wright K.M."/>
            <person name="Jenkins J."/>
            <person name="Shu S."/>
            <person name="Yuan Y."/>
            <person name="Wessler S.R."/>
            <person name="Schmutz J."/>
            <person name="Willis J.H."/>
            <person name="Rokhsar D.S."/>
        </authorList>
    </citation>
    <scope>NUCLEOTIDE SEQUENCE [LARGE SCALE GENOMIC DNA]</scope>
    <source>
        <strain evidence="12">cv. DUN x IM62</strain>
    </source>
</reference>
<evidence type="ECO:0000313" key="11">
    <source>
        <dbReference type="EMBL" id="EYU31250.1"/>
    </source>
</evidence>
<dbReference type="STRING" id="4155.A0A022QXK4"/>
<feature type="compositionally biased region" description="Pro residues" evidence="9">
    <location>
        <begin position="74"/>
        <end position="96"/>
    </location>
</feature>
<protein>
    <recommendedName>
        <fullName evidence="13">Pectate lyase superfamily protein domain-containing protein</fullName>
    </recommendedName>
</protein>
<evidence type="ECO:0000256" key="8">
    <source>
        <dbReference type="RuleBase" id="RU361169"/>
    </source>
</evidence>
<evidence type="ECO:0008006" key="13">
    <source>
        <dbReference type="Google" id="ProtNLM"/>
    </source>
</evidence>
<evidence type="ECO:0000256" key="10">
    <source>
        <dbReference type="SAM" id="SignalP"/>
    </source>
</evidence>
<feature type="signal peptide" evidence="10">
    <location>
        <begin position="1"/>
        <end position="31"/>
    </location>
</feature>
<organism evidence="11 12">
    <name type="scientific">Erythranthe guttata</name>
    <name type="common">Yellow monkey flower</name>
    <name type="synonym">Mimulus guttatus</name>
    <dbReference type="NCBI Taxonomy" id="4155"/>
    <lineage>
        <taxon>Eukaryota</taxon>
        <taxon>Viridiplantae</taxon>
        <taxon>Streptophyta</taxon>
        <taxon>Embryophyta</taxon>
        <taxon>Tracheophyta</taxon>
        <taxon>Spermatophyta</taxon>
        <taxon>Magnoliopsida</taxon>
        <taxon>eudicotyledons</taxon>
        <taxon>Gunneridae</taxon>
        <taxon>Pentapetalae</taxon>
        <taxon>asterids</taxon>
        <taxon>lamiids</taxon>
        <taxon>Lamiales</taxon>
        <taxon>Phrymaceae</taxon>
        <taxon>Erythranthe</taxon>
    </lineage>
</organism>
<dbReference type="GO" id="GO:0005975">
    <property type="term" value="P:carbohydrate metabolic process"/>
    <property type="evidence" value="ECO:0007669"/>
    <property type="project" value="InterPro"/>
</dbReference>
<dbReference type="InterPro" id="IPR000743">
    <property type="entry name" value="Glyco_hydro_28"/>
</dbReference>
<comment type="similarity">
    <text evidence="2 8">Belongs to the glycosyl hydrolase 28 family.</text>
</comment>
<dbReference type="Gene3D" id="2.160.20.10">
    <property type="entry name" value="Single-stranded right-handed beta-helix, Pectin lyase-like"/>
    <property type="match status" value="1"/>
</dbReference>
<keyword evidence="4" id="KW-0964">Secreted</keyword>
<keyword evidence="12" id="KW-1185">Reference proteome</keyword>
<evidence type="ECO:0000313" key="12">
    <source>
        <dbReference type="Proteomes" id="UP000030748"/>
    </source>
</evidence>
<sequence>MGCLGNFKNLTFTIMVVLLVLWFSDMETCNARKTGGRHYRQSSRSVGVSLSKNTGRNHHHSNGGGKSKQKAPSPKSPPPPAAGPVETPPPTNIPPPDKSEENAPDPTVFDVLDFGARGDGTTDDTQAFRAAWAAACKIEASIVNVPAEYVFLVGPISFSGPYCQYNIVFQLDGTIVAPTSPSQWGSGILQWLEFTKLVGLTIKGSGTIDGNGAAWWQSSNDDNDPLDDQSKLIVPLNDTTEQNPRIHVI</sequence>
<dbReference type="Pfam" id="PF00295">
    <property type="entry name" value="Glyco_hydro_28"/>
    <property type="match status" value="1"/>
</dbReference>
<feature type="compositionally biased region" description="Polar residues" evidence="9">
    <location>
        <begin position="42"/>
        <end position="54"/>
    </location>
</feature>
<comment type="subcellular location">
    <subcellularLocation>
        <location evidence="1">Secreted</location>
        <location evidence="1">Cell wall</location>
    </subcellularLocation>
</comment>
<dbReference type="GO" id="GO:0071555">
    <property type="term" value="P:cell wall organization"/>
    <property type="evidence" value="ECO:0007669"/>
    <property type="project" value="UniProtKB-KW"/>
</dbReference>
<dbReference type="SUPFAM" id="SSF51126">
    <property type="entry name" value="Pectin lyase-like"/>
    <property type="match status" value="1"/>
</dbReference>
<keyword evidence="7" id="KW-0961">Cell wall biogenesis/degradation</keyword>
<evidence type="ECO:0000256" key="1">
    <source>
        <dbReference type="ARBA" id="ARBA00004191"/>
    </source>
</evidence>
<evidence type="ECO:0000256" key="4">
    <source>
        <dbReference type="ARBA" id="ARBA00022525"/>
    </source>
</evidence>
<proteinExistence type="inferred from homology"/>
<accession>A0A022QXK4</accession>
<evidence type="ECO:0000256" key="6">
    <source>
        <dbReference type="ARBA" id="ARBA00023295"/>
    </source>
</evidence>
<evidence type="ECO:0000256" key="2">
    <source>
        <dbReference type="ARBA" id="ARBA00008834"/>
    </source>
</evidence>
<keyword evidence="6 8" id="KW-0326">Glycosidase</keyword>
<evidence type="ECO:0000256" key="5">
    <source>
        <dbReference type="ARBA" id="ARBA00022801"/>
    </source>
</evidence>
<evidence type="ECO:0000256" key="7">
    <source>
        <dbReference type="ARBA" id="ARBA00023316"/>
    </source>
</evidence>
<dbReference type="InterPro" id="IPR012334">
    <property type="entry name" value="Pectin_lyas_fold"/>
</dbReference>
<evidence type="ECO:0000256" key="9">
    <source>
        <dbReference type="SAM" id="MobiDB-lite"/>
    </source>
</evidence>
<dbReference type="GO" id="GO:0004650">
    <property type="term" value="F:polygalacturonase activity"/>
    <property type="evidence" value="ECO:0007669"/>
    <property type="project" value="InterPro"/>
</dbReference>
<dbReference type="EMBL" id="KI631003">
    <property type="protein sequence ID" value="EYU31250.1"/>
    <property type="molecule type" value="Genomic_DNA"/>
</dbReference>
<name>A0A022QXK4_ERYGU</name>
<feature type="region of interest" description="Disordered" evidence="9">
    <location>
        <begin position="33"/>
        <end position="116"/>
    </location>
</feature>
<dbReference type="AlphaFoldDB" id="A0A022QXK4"/>
<keyword evidence="5 8" id="KW-0378">Hydrolase</keyword>
<dbReference type="Proteomes" id="UP000030748">
    <property type="component" value="Unassembled WGS sequence"/>
</dbReference>
<dbReference type="PANTHER" id="PTHR31375">
    <property type="match status" value="1"/>
</dbReference>